<dbReference type="Pfam" id="PF00400">
    <property type="entry name" value="WD40"/>
    <property type="match status" value="7"/>
</dbReference>
<dbReference type="PROSITE" id="PS50294">
    <property type="entry name" value="WD_REPEATS_REGION"/>
    <property type="match status" value="4"/>
</dbReference>
<keyword evidence="1 3" id="KW-0853">WD repeat</keyword>
<dbReference type="InterPro" id="IPR019775">
    <property type="entry name" value="WD40_repeat_CS"/>
</dbReference>
<dbReference type="PRINTS" id="PR00320">
    <property type="entry name" value="GPROTEINBRPT"/>
</dbReference>
<feature type="repeat" description="WD" evidence="3">
    <location>
        <begin position="501"/>
        <end position="532"/>
    </location>
</feature>
<feature type="transmembrane region" description="Helical" evidence="4">
    <location>
        <begin position="35"/>
        <end position="57"/>
    </location>
</feature>
<dbReference type="Gene3D" id="1.10.287.110">
    <property type="entry name" value="DnaJ domain"/>
    <property type="match status" value="1"/>
</dbReference>
<keyword evidence="4" id="KW-0812">Transmembrane</keyword>
<evidence type="ECO:0000313" key="6">
    <source>
        <dbReference type="EMBL" id="MFB2833693.1"/>
    </source>
</evidence>
<dbReference type="PROSITE" id="PS00678">
    <property type="entry name" value="WD_REPEATS_1"/>
    <property type="match status" value="3"/>
</dbReference>
<dbReference type="InterPro" id="IPR036869">
    <property type="entry name" value="J_dom_sf"/>
</dbReference>
<dbReference type="InterPro" id="IPR011047">
    <property type="entry name" value="Quinoprotein_ADH-like_sf"/>
</dbReference>
<keyword evidence="2" id="KW-0677">Repeat</keyword>
<dbReference type="RefSeq" id="WP_413276146.1">
    <property type="nucleotide sequence ID" value="NZ_JBHFNT010000044.1"/>
</dbReference>
<name>A0ABV4WF35_9CYAN</name>
<keyword evidence="4" id="KW-0472">Membrane</keyword>
<feature type="repeat" description="WD" evidence="3">
    <location>
        <begin position="370"/>
        <end position="411"/>
    </location>
</feature>
<evidence type="ECO:0000259" key="5">
    <source>
        <dbReference type="PROSITE" id="PS50076"/>
    </source>
</evidence>
<feature type="repeat" description="WD" evidence="3">
    <location>
        <begin position="238"/>
        <end position="279"/>
    </location>
</feature>
<feature type="repeat" description="WD" evidence="3">
    <location>
        <begin position="328"/>
        <end position="359"/>
    </location>
</feature>
<dbReference type="SUPFAM" id="SSF46565">
    <property type="entry name" value="Chaperone J-domain"/>
    <property type="match status" value="1"/>
</dbReference>
<dbReference type="Pfam" id="PF00226">
    <property type="entry name" value="DnaJ"/>
    <property type="match status" value="1"/>
</dbReference>
<dbReference type="Proteomes" id="UP001576780">
    <property type="component" value="Unassembled WGS sequence"/>
</dbReference>
<evidence type="ECO:0000256" key="1">
    <source>
        <dbReference type="ARBA" id="ARBA00022574"/>
    </source>
</evidence>
<accession>A0ABV4WF35</accession>
<feature type="transmembrane region" description="Helical" evidence="4">
    <location>
        <begin position="69"/>
        <end position="88"/>
    </location>
</feature>
<evidence type="ECO:0000313" key="7">
    <source>
        <dbReference type="Proteomes" id="UP001576780"/>
    </source>
</evidence>
<reference evidence="6 7" key="1">
    <citation type="submission" date="2024-09" db="EMBL/GenBank/DDBJ databases">
        <title>Floridaenema gen nov. (Aerosakkonemataceae, Aerosakkonematales ord. nov., Cyanobacteria) from benthic tropical and subtropical fresh waters, with the description of four new species.</title>
        <authorList>
            <person name="Moretto J.A."/>
            <person name="Berthold D.E."/>
            <person name="Lefler F.W."/>
            <person name="Huang I.-S."/>
            <person name="Laughinghouse H. IV."/>
        </authorList>
    </citation>
    <scope>NUCLEOTIDE SEQUENCE [LARGE SCALE GENOMIC DNA]</scope>
    <source>
        <strain evidence="6 7">BLCC-F167</strain>
    </source>
</reference>
<dbReference type="CDD" id="cd06257">
    <property type="entry name" value="DnaJ"/>
    <property type="match status" value="1"/>
</dbReference>
<sequence>MSDNLTKGATFISTGTFTGAAVSTTFGNMGLVGGFGGIGIGMAPVAAAGGVVGAAAYGAFQAIGEGDAIAFGAIGIGAVCGVGFYSAVGGMGLSVGGTAFGIGMGTMAAAGGVIGLAFYGIAKLIDKSGSGESAAQAFARMEEKVLYMEAYTQALYELELMSLESGLADFIWKQKLAHLEVEEEFQALKAKLHSKNRAYCNFSTANLHKQPFKPFISKGKIVSVKAQTSPTWECVKTLRGEVGAINSIAISPDGQIIATASDDKTVSLWNLQKGKQIFSFCGFAKEVFSVAISPDGEMLVSGDFENKVTRWNLPKKQLIGTCFYSNSPYSHLGFVYSVDFSPNGNIFASASADKTIKIWGRFTGDLKYTLNGHSEAVFCLAFSPDGKFLISGSIDKTIRIWDLSTRRVIRVLQGHSGWVSAIALSPDNNTIISGSTDTTIKLWNLHTGELISTLDGHSTAIFSIAIHPDKETFATASTKEIKLWNLKTGKLLQTLSGRYPVAFTPDGTTLISGSKYKEIQIWQQSFNQSETTSEILLSGEWWEVLGVAKNAQPKEVKIAYHRLARKYHPDINNSVTAKANMQAIATAYQNFRSK</sequence>
<dbReference type="PANTHER" id="PTHR22847">
    <property type="entry name" value="WD40 REPEAT PROTEIN"/>
    <property type="match status" value="1"/>
</dbReference>
<evidence type="ECO:0000256" key="4">
    <source>
        <dbReference type="SAM" id="Phobius"/>
    </source>
</evidence>
<feature type="transmembrane region" description="Helical" evidence="4">
    <location>
        <begin position="100"/>
        <end position="122"/>
    </location>
</feature>
<keyword evidence="4" id="KW-1133">Transmembrane helix</keyword>
<dbReference type="PRINTS" id="PR00625">
    <property type="entry name" value="JDOMAIN"/>
</dbReference>
<evidence type="ECO:0000256" key="2">
    <source>
        <dbReference type="ARBA" id="ARBA00022737"/>
    </source>
</evidence>
<comment type="caution">
    <text evidence="6">The sequence shown here is derived from an EMBL/GenBank/DDBJ whole genome shotgun (WGS) entry which is preliminary data.</text>
</comment>
<dbReference type="CDD" id="cd00200">
    <property type="entry name" value="WD40"/>
    <property type="match status" value="1"/>
</dbReference>
<dbReference type="SMART" id="SM00271">
    <property type="entry name" value="DnaJ"/>
    <property type="match status" value="1"/>
</dbReference>
<feature type="repeat" description="WD" evidence="3">
    <location>
        <begin position="280"/>
        <end position="321"/>
    </location>
</feature>
<proteinExistence type="predicted"/>
<feature type="repeat" description="WD" evidence="3">
    <location>
        <begin position="454"/>
        <end position="494"/>
    </location>
</feature>
<dbReference type="InterPro" id="IPR015943">
    <property type="entry name" value="WD40/YVTN_repeat-like_dom_sf"/>
</dbReference>
<dbReference type="Gene3D" id="2.130.10.10">
    <property type="entry name" value="YVTN repeat-like/Quinoprotein amine dehydrogenase"/>
    <property type="match status" value="3"/>
</dbReference>
<dbReference type="InterPro" id="IPR020472">
    <property type="entry name" value="WD40_PAC1"/>
</dbReference>
<gene>
    <name evidence="6" type="ORF">ACE1CA_04090</name>
</gene>
<feature type="repeat" description="WD" evidence="3">
    <location>
        <begin position="412"/>
        <end position="453"/>
    </location>
</feature>
<dbReference type="SUPFAM" id="SSF50998">
    <property type="entry name" value="Quinoprotein alcohol dehydrogenase-like"/>
    <property type="match status" value="1"/>
</dbReference>
<dbReference type="PANTHER" id="PTHR22847:SF637">
    <property type="entry name" value="WD REPEAT DOMAIN 5B"/>
    <property type="match status" value="1"/>
</dbReference>
<evidence type="ECO:0000256" key="3">
    <source>
        <dbReference type="PROSITE-ProRule" id="PRU00221"/>
    </source>
</evidence>
<dbReference type="PROSITE" id="PS50082">
    <property type="entry name" value="WD_REPEATS_2"/>
    <property type="match status" value="7"/>
</dbReference>
<dbReference type="SMART" id="SM00320">
    <property type="entry name" value="WD40"/>
    <property type="match status" value="7"/>
</dbReference>
<dbReference type="InterPro" id="IPR001680">
    <property type="entry name" value="WD40_rpt"/>
</dbReference>
<keyword evidence="7" id="KW-1185">Reference proteome</keyword>
<dbReference type="PROSITE" id="PS50076">
    <property type="entry name" value="DNAJ_2"/>
    <property type="match status" value="1"/>
</dbReference>
<protein>
    <submittedName>
        <fullName evidence="6">DnaJ domain-containing protein</fullName>
    </submittedName>
</protein>
<feature type="domain" description="J" evidence="5">
    <location>
        <begin position="540"/>
        <end position="594"/>
    </location>
</feature>
<dbReference type="InterPro" id="IPR001623">
    <property type="entry name" value="DnaJ_domain"/>
</dbReference>
<organism evidence="6 7">
    <name type="scientific">Floridaenema evergladense BLCC-F167</name>
    <dbReference type="NCBI Taxonomy" id="3153639"/>
    <lineage>
        <taxon>Bacteria</taxon>
        <taxon>Bacillati</taxon>
        <taxon>Cyanobacteriota</taxon>
        <taxon>Cyanophyceae</taxon>
        <taxon>Oscillatoriophycideae</taxon>
        <taxon>Aerosakkonematales</taxon>
        <taxon>Aerosakkonemataceae</taxon>
        <taxon>Floridanema</taxon>
        <taxon>Floridanema evergladense</taxon>
    </lineage>
</organism>
<dbReference type="EMBL" id="JBHFNT010000044">
    <property type="protein sequence ID" value="MFB2833693.1"/>
    <property type="molecule type" value="Genomic_DNA"/>
</dbReference>